<dbReference type="Proteomes" id="UP001229081">
    <property type="component" value="Unassembled WGS sequence"/>
</dbReference>
<evidence type="ECO:0000259" key="1">
    <source>
        <dbReference type="Pfam" id="PF00934"/>
    </source>
</evidence>
<reference evidence="2" key="1">
    <citation type="submission" date="2023-06" db="EMBL/GenBank/DDBJ databases">
        <title>Identification of two novel mycobacterium reveal diversities and complexities of Mycobacterium gordonae clade.</title>
        <authorList>
            <person name="Matsumoto Y."/>
            <person name="Nakamura S."/>
            <person name="Motooka D."/>
            <person name="Fukushima K."/>
        </authorList>
    </citation>
    <scope>NUCLEOTIDE SEQUENCE</scope>
    <source>
        <strain evidence="2">TY812</strain>
    </source>
</reference>
<sequence length="409" mass="40450">MSYLIAASEFVQGAAQDLAGIGSSLADATATVSGPTTAIAAAAQDEVSAALAELFGDFGRQFQALSTQAQAFHTQFVSQLNTSAAAYAGAEIANAQQVLQGAAPAGAPIAAATSPYQALASNTLTNAQTVFGASRASLNTFATGISTGLRQFAANPATFFGNLRTAAQSVFLVGAPQDVASAVVQHTLGGVTQATNGSVIPPEIVPVNDVHVQLYEGLAGLGDFQTGSTLESAFVRGLTNFAASPASGVLLGALGPFVSPGVALWNSAGNILTDLTSGAPAAALGHLIDTPAHVVDAFFNGATLNLDPLAPVFGPFVTSGSAGGEQLDGLSYAFGGLFSPGQVVSGASGPLYYGTGGGSMLNALGLEFSFYPPDDFAGGSLSIPAIPVGPIGATAGLISILGHALGGTL</sequence>
<dbReference type="SUPFAM" id="SSF140459">
    <property type="entry name" value="PE/PPE dimer-like"/>
    <property type="match status" value="1"/>
</dbReference>
<evidence type="ECO:0000313" key="3">
    <source>
        <dbReference type="Proteomes" id="UP001229081"/>
    </source>
</evidence>
<dbReference type="Pfam" id="PF00934">
    <property type="entry name" value="PE"/>
    <property type="match status" value="1"/>
</dbReference>
<organism evidence="2 3">
    <name type="scientific">Mycobacterium paragordonae</name>
    <dbReference type="NCBI Taxonomy" id="1389713"/>
    <lineage>
        <taxon>Bacteria</taxon>
        <taxon>Bacillati</taxon>
        <taxon>Actinomycetota</taxon>
        <taxon>Actinomycetes</taxon>
        <taxon>Mycobacteriales</taxon>
        <taxon>Mycobacteriaceae</taxon>
        <taxon>Mycobacterium</taxon>
    </lineage>
</organism>
<accession>A0AAJ1W0J3</accession>
<evidence type="ECO:0000313" key="2">
    <source>
        <dbReference type="EMBL" id="MDP7733756.1"/>
    </source>
</evidence>
<dbReference type="InterPro" id="IPR000084">
    <property type="entry name" value="PE-PGRS_N"/>
</dbReference>
<dbReference type="EMBL" id="JAUFSA010000001">
    <property type="protein sequence ID" value="MDP7733756.1"/>
    <property type="molecule type" value="Genomic_DNA"/>
</dbReference>
<protein>
    <submittedName>
        <fullName evidence="2">Outer membrane porin GjpA</fullName>
    </submittedName>
</protein>
<dbReference type="InterPro" id="IPR038332">
    <property type="entry name" value="PPE_sf"/>
</dbReference>
<name>A0AAJ1W0J3_9MYCO</name>
<dbReference type="AlphaFoldDB" id="A0AAJ1W0J3"/>
<dbReference type="NCBIfam" id="NF033942">
    <property type="entry name" value="GjpA"/>
    <property type="match status" value="1"/>
</dbReference>
<gene>
    <name evidence="2" type="primary">gjpA</name>
    <name evidence="2" type="ORF">QXL92_03175</name>
</gene>
<dbReference type="RefSeq" id="WP_166433796.1">
    <property type="nucleotide sequence ID" value="NZ_JAUFSA010000001.1"/>
</dbReference>
<feature type="domain" description="PE" evidence="1">
    <location>
        <begin position="4"/>
        <end position="94"/>
    </location>
</feature>
<proteinExistence type="predicted"/>
<dbReference type="InterPro" id="IPR049934">
    <property type="entry name" value="GjpA-like"/>
</dbReference>
<dbReference type="Gene3D" id="1.10.287.850">
    <property type="entry name" value="HP0062-like domain"/>
    <property type="match status" value="1"/>
</dbReference>
<comment type="caution">
    <text evidence="2">The sequence shown here is derived from an EMBL/GenBank/DDBJ whole genome shotgun (WGS) entry which is preliminary data.</text>
</comment>